<feature type="region of interest" description="Disordered" evidence="1">
    <location>
        <begin position="71"/>
        <end position="92"/>
    </location>
</feature>
<reference evidence="3" key="1">
    <citation type="submission" date="2015-01" db="EMBL/GenBank/DDBJ databases">
        <title>The Genome Sequence of Cladophialophora bantiana CBS 173.52.</title>
        <authorList>
            <consortium name="The Broad Institute Genomics Platform"/>
            <person name="Cuomo C."/>
            <person name="de Hoog S."/>
            <person name="Gorbushina A."/>
            <person name="Stielow B."/>
            <person name="Teixiera M."/>
            <person name="Abouelleil A."/>
            <person name="Chapman S.B."/>
            <person name="Priest M."/>
            <person name="Young S.K."/>
            <person name="Wortman J."/>
            <person name="Nusbaum C."/>
            <person name="Birren B."/>
        </authorList>
    </citation>
    <scope>NUCLEOTIDE SEQUENCE [LARGE SCALE GENOMIC DNA]</scope>
    <source>
        <strain evidence="3">CBS 173.52</strain>
    </source>
</reference>
<keyword evidence="4" id="KW-1185">Reference proteome</keyword>
<dbReference type="EMBL" id="KN846994">
    <property type="protein sequence ID" value="KIW89901.1"/>
    <property type="molecule type" value="Genomic_DNA"/>
</dbReference>
<feature type="region of interest" description="Disordered" evidence="1">
    <location>
        <begin position="430"/>
        <end position="461"/>
    </location>
</feature>
<dbReference type="SMART" id="SM00256">
    <property type="entry name" value="FBOX"/>
    <property type="match status" value="1"/>
</dbReference>
<evidence type="ECO:0000256" key="1">
    <source>
        <dbReference type="SAM" id="MobiDB-lite"/>
    </source>
</evidence>
<gene>
    <name evidence="3" type="ORF">Z519_09330</name>
</gene>
<dbReference type="RefSeq" id="XP_016616570.1">
    <property type="nucleotide sequence ID" value="XM_016767054.1"/>
</dbReference>
<dbReference type="GeneID" id="27702258"/>
<dbReference type="PANTHER" id="PTHR13252:SF9">
    <property type="entry name" value="F-BOX ONLY PROTEIN 28"/>
    <property type="match status" value="1"/>
</dbReference>
<evidence type="ECO:0000313" key="4">
    <source>
        <dbReference type="Proteomes" id="UP000053789"/>
    </source>
</evidence>
<sequence>MDKLPEEVLIEIFDYLEPEELISVQLTCSTLSRVARANPLWRHKCFEKSPSASMGNVMIRLQNALLDRPQSAHPRQSWGLPPDGHVSKGRGESARARAVNRWDLSGEGERVDWYSEYKSRYAPMSVDWLVSDNTSPFEIRGVSSLGTTDNTVGYLEDGSVCIWDLSRSTLGRRKFRELGRSKPSILFADANQPGETLVVDCVSTFPSQQKAFVAVGNVLNEVDLNTLTVVSHAKYPFQITALSQSAYPDLPLTVGTQWSLHIVDPRIPVIPTSQSSHEQTDEVPCTPGSSTAILPDMSGDSSMLPSIFGTSPPLPSNAGRPSTHSSGSPSWRPSHRLQNPRWMGYARVEPGPLSILHHAENEILICGRFPSILSYDRRYFPRLQYVIHSSASLSAMTSIPHPPARASLNVVGDATLIACGEYRGRGSLELYSLPHTKPGQRQPNPDTSTSSSPSEDDDLDITRNRNLTANDGLFSYKNRQDAAKSKLLSVASHGSKIVFSDSEGGLKWVERDGHSVVRRWNLNNFLTDHPNAISTCASACGDAVARKIIPLDAPSSERGSRGDADLLIWTGEKIGIVTTDPQFMDHEEMVREIEGDVEEKREKEERKRKEEEYSKTMRRALERQADERRWMSQFRLKRRDYI</sequence>
<dbReference type="PANTHER" id="PTHR13252">
    <property type="entry name" value="F-BOX ONLY PROTEIN 28"/>
    <property type="match status" value="1"/>
</dbReference>
<dbReference type="InterPro" id="IPR036322">
    <property type="entry name" value="WD40_repeat_dom_sf"/>
</dbReference>
<feature type="region of interest" description="Disordered" evidence="1">
    <location>
        <begin position="305"/>
        <end position="335"/>
    </location>
</feature>
<dbReference type="HOGENOM" id="CLU_030037_0_0_1"/>
<dbReference type="Proteomes" id="UP000053789">
    <property type="component" value="Unassembled WGS sequence"/>
</dbReference>
<feature type="region of interest" description="Disordered" evidence="1">
    <location>
        <begin position="594"/>
        <end position="617"/>
    </location>
</feature>
<feature type="compositionally biased region" description="Polar residues" evidence="1">
    <location>
        <begin position="319"/>
        <end position="331"/>
    </location>
</feature>
<evidence type="ECO:0000259" key="2">
    <source>
        <dbReference type="PROSITE" id="PS50181"/>
    </source>
</evidence>
<dbReference type="Gene3D" id="1.20.1280.50">
    <property type="match status" value="1"/>
</dbReference>
<dbReference type="SUPFAM" id="SSF81383">
    <property type="entry name" value="F-box domain"/>
    <property type="match status" value="1"/>
</dbReference>
<dbReference type="AlphaFoldDB" id="A0A0D2EIL4"/>
<dbReference type="OrthoDB" id="539158at2759"/>
<feature type="domain" description="F-box" evidence="2">
    <location>
        <begin position="1"/>
        <end position="44"/>
    </location>
</feature>
<dbReference type="InterPro" id="IPR039719">
    <property type="entry name" value="FBXO28"/>
</dbReference>
<dbReference type="PROSITE" id="PS50181">
    <property type="entry name" value="FBOX"/>
    <property type="match status" value="1"/>
</dbReference>
<dbReference type="SUPFAM" id="SSF50978">
    <property type="entry name" value="WD40 repeat-like"/>
    <property type="match status" value="1"/>
</dbReference>
<accession>A0A0D2EIL4</accession>
<dbReference type="InterPro" id="IPR001810">
    <property type="entry name" value="F-box_dom"/>
</dbReference>
<dbReference type="GO" id="GO:0000209">
    <property type="term" value="P:protein polyubiquitination"/>
    <property type="evidence" value="ECO:0007669"/>
    <property type="project" value="TreeGrafter"/>
</dbReference>
<dbReference type="VEuPathDB" id="FungiDB:Z519_09330"/>
<evidence type="ECO:0000313" key="3">
    <source>
        <dbReference type="EMBL" id="KIW89901.1"/>
    </source>
</evidence>
<dbReference type="InterPro" id="IPR036047">
    <property type="entry name" value="F-box-like_dom_sf"/>
</dbReference>
<dbReference type="Pfam" id="PF12937">
    <property type="entry name" value="F-box-like"/>
    <property type="match status" value="1"/>
</dbReference>
<name>A0A0D2EIL4_CLAB1</name>
<protein>
    <recommendedName>
        <fullName evidence="2">F-box domain-containing protein</fullName>
    </recommendedName>
</protein>
<proteinExistence type="predicted"/>
<organism evidence="3 4">
    <name type="scientific">Cladophialophora bantiana (strain ATCC 10958 / CBS 173.52 / CDC B-1940 / NIH 8579)</name>
    <name type="common">Xylohypha bantiana</name>
    <dbReference type="NCBI Taxonomy" id="1442370"/>
    <lineage>
        <taxon>Eukaryota</taxon>
        <taxon>Fungi</taxon>
        <taxon>Dikarya</taxon>
        <taxon>Ascomycota</taxon>
        <taxon>Pezizomycotina</taxon>
        <taxon>Eurotiomycetes</taxon>
        <taxon>Chaetothyriomycetidae</taxon>
        <taxon>Chaetothyriales</taxon>
        <taxon>Herpotrichiellaceae</taxon>
        <taxon>Cladophialophora</taxon>
    </lineage>
</organism>